<feature type="compositionally biased region" description="Polar residues" evidence="7">
    <location>
        <begin position="129"/>
        <end position="139"/>
    </location>
</feature>
<feature type="region of interest" description="Disordered" evidence="7">
    <location>
        <begin position="122"/>
        <end position="157"/>
    </location>
</feature>
<dbReference type="InterPro" id="IPR015940">
    <property type="entry name" value="UBA"/>
</dbReference>
<dbReference type="GO" id="GO:0005524">
    <property type="term" value="F:ATP binding"/>
    <property type="evidence" value="ECO:0007669"/>
    <property type="project" value="UniProtKB-UniRule"/>
</dbReference>
<feature type="domain" description="UBC core" evidence="9">
    <location>
        <begin position="4"/>
        <end position="160"/>
    </location>
</feature>
<keyword evidence="2 6" id="KW-0547">Nucleotide-binding</keyword>
<dbReference type="PROSITE" id="PS00183">
    <property type="entry name" value="UBC_1"/>
    <property type="match status" value="1"/>
</dbReference>
<dbReference type="SUPFAM" id="SSF54495">
    <property type="entry name" value="UBC-like"/>
    <property type="match status" value="1"/>
</dbReference>
<proteinExistence type="inferred from homology"/>
<dbReference type="PANTHER" id="PTHR24068">
    <property type="entry name" value="UBIQUITIN-CONJUGATING ENZYME E2"/>
    <property type="match status" value="1"/>
</dbReference>
<evidence type="ECO:0000259" key="9">
    <source>
        <dbReference type="PROSITE" id="PS50127"/>
    </source>
</evidence>
<dbReference type="InterPro" id="IPR000608">
    <property type="entry name" value="UBC"/>
</dbReference>
<dbReference type="PROSITE" id="PS50127">
    <property type="entry name" value="UBC_2"/>
    <property type="match status" value="1"/>
</dbReference>
<evidence type="ECO:0000256" key="4">
    <source>
        <dbReference type="ARBA" id="ARBA00022840"/>
    </source>
</evidence>
<evidence type="ECO:0000256" key="5">
    <source>
        <dbReference type="PROSITE-ProRule" id="PRU10133"/>
    </source>
</evidence>
<organism evidence="10 11">
    <name type="scientific">Macrostomum lignano</name>
    <dbReference type="NCBI Taxonomy" id="282301"/>
    <lineage>
        <taxon>Eukaryota</taxon>
        <taxon>Metazoa</taxon>
        <taxon>Spiralia</taxon>
        <taxon>Lophotrochozoa</taxon>
        <taxon>Platyhelminthes</taxon>
        <taxon>Rhabditophora</taxon>
        <taxon>Macrostomorpha</taxon>
        <taxon>Macrostomida</taxon>
        <taxon>Macrostomidae</taxon>
        <taxon>Macrostomum</taxon>
    </lineage>
</organism>
<evidence type="ECO:0000256" key="3">
    <source>
        <dbReference type="ARBA" id="ARBA00022786"/>
    </source>
</evidence>
<dbReference type="InterPro" id="IPR009060">
    <property type="entry name" value="UBA-like_sf"/>
</dbReference>
<accession>A0A1I8FYD5</accession>
<dbReference type="SMART" id="SM00212">
    <property type="entry name" value="UBCc"/>
    <property type="match status" value="1"/>
</dbReference>
<dbReference type="InterPro" id="IPR023313">
    <property type="entry name" value="UBQ-conjugating_AS"/>
</dbReference>
<dbReference type="FunFam" id="1.10.8.10:FF:000010">
    <property type="entry name" value="Putative ubiquitin-conjugating enzyme e2 k"/>
    <property type="match status" value="1"/>
</dbReference>
<sequence>MSNIADQRIRREFKEVMKSNEIASHHIRVEPVSDNLRKLRGEICGPPDTPYEHGKFQLEVVIPDTYPFTPPKVKFITRIWHPNISSVTGAICLDILKDQWAAAMTLRTVLLSLQALLASPEPDDPQTRWLPSSTGSSMPCSCRRPGTGPTPMLAPRTGSPTFKAKVESLKQMGFPEHDCRVALSSNVWNLERATEHLLNQ</sequence>
<evidence type="ECO:0000313" key="10">
    <source>
        <dbReference type="Proteomes" id="UP000095280"/>
    </source>
</evidence>
<keyword evidence="1" id="KW-0808">Transferase</keyword>
<dbReference type="Pfam" id="PF00179">
    <property type="entry name" value="UQ_con"/>
    <property type="match status" value="1"/>
</dbReference>
<dbReference type="Gene3D" id="1.10.8.10">
    <property type="entry name" value="DNA helicase RuvA subunit, C-terminal domain"/>
    <property type="match status" value="1"/>
</dbReference>
<dbReference type="SMART" id="SM00165">
    <property type="entry name" value="UBA"/>
    <property type="match status" value="1"/>
</dbReference>
<keyword evidence="10" id="KW-1185">Reference proteome</keyword>
<protein>
    <submittedName>
        <fullName evidence="11">E2 ubiquitin-conjugating enzyme</fullName>
    </submittedName>
</protein>
<comment type="similarity">
    <text evidence="6">Belongs to the ubiquitin-conjugating enzyme family.</text>
</comment>
<reference evidence="11" key="1">
    <citation type="submission" date="2016-11" db="UniProtKB">
        <authorList>
            <consortium name="WormBaseParasite"/>
        </authorList>
    </citation>
    <scope>IDENTIFICATION</scope>
</reference>
<dbReference type="CDD" id="cd14313">
    <property type="entry name" value="UBA_II_E2_UBE2K_like"/>
    <property type="match status" value="1"/>
</dbReference>
<name>A0A1I8FYD5_9PLAT</name>
<dbReference type="SUPFAM" id="SSF46934">
    <property type="entry name" value="UBA-like"/>
    <property type="match status" value="1"/>
</dbReference>
<evidence type="ECO:0000313" key="11">
    <source>
        <dbReference type="WBParaSite" id="maker-uti_cns_0000343-snap-gene-1.17-mRNA-1"/>
    </source>
</evidence>
<keyword evidence="3 6" id="KW-0833">Ubl conjugation pathway</keyword>
<dbReference type="Gene3D" id="3.10.110.10">
    <property type="entry name" value="Ubiquitin Conjugating Enzyme"/>
    <property type="match status" value="1"/>
</dbReference>
<evidence type="ECO:0000256" key="1">
    <source>
        <dbReference type="ARBA" id="ARBA00022679"/>
    </source>
</evidence>
<dbReference type="AlphaFoldDB" id="A0A1I8FYD5"/>
<evidence type="ECO:0000256" key="7">
    <source>
        <dbReference type="SAM" id="MobiDB-lite"/>
    </source>
</evidence>
<dbReference type="GO" id="GO:0016740">
    <property type="term" value="F:transferase activity"/>
    <property type="evidence" value="ECO:0007669"/>
    <property type="project" value="UniProtKB-KW"/>
</dbReference>
<feature type="active site" description="Glycyl thioester intermediate" evidence="5">
    <location>
        <position position="92"/>
    </location>
</feature>
<dbReference type="Proteomes" id="UP000095280">
    <property type="component" value="Unplaced"/>
</dbReference>
<keyword evidence="4 6" id="KW-0067">ATP-binding</keyword>
<evidence type="ECO:0000259" key="8">
    <source>
        <dbReference type="PROSITE" id="PS50030"/>
    </source>
</evidence>
<dbReference type="InterPro" id="IPR016135">
    <property type="entry name" value="UBQ-conjugating_enzyme/RWD"/>
</dbReference>
<dbReference type="PROSITE" id="PS50030">
    <property type="entry name" value="UBA"/>
    <property type="match status" value="1"/>
</dbReference>
<dbReference type="WBParaSite" id="maker-uti_cns_0000343-snap-gene-1.17-mRNA-1">
    <property type="protein sequence ID" value="maker-uti_cns_0000343-snap-gene-1.17-mRNA-1"/>
    <property type="gene ID" value="maker-uti_cns_0000343-snap-gene-1.17"/>
</dbReference>
<feature type="domain" description="UBA" evidence="8">
    <location>
        <begin position="160"/>
        <end position="200"/>
    </location>
</feature>
<evidence type="ECO:0000256" key="6">
    <source>
        <dbReference type="RuleBase" id="RU362109"/>
    </source>
</evidence>
<evidence type="ECO:0000256" key="2">
    <source>
        <dbReference type="ARBA" id="ARBA00022741"/>
    </source>
</evidence>
<dbReference type="Pfam" id="PF00627">
    <property type="entry name" value="UBA"/>
    <property type="match status" value="1"/>
</dbReference>